<keyword evidence="9" id="KW-1185">Reference proteome</keyword>
<dbReference type="InterPro" id="IPR000537">
    <property type="entry name" value="UbiA_prenyltransferase"/>
</dbReference>
<dbReference type="NCBIfam" id="TIGR02235">
    <property type="entry name" value="menA_cyano-plnt"/>
    <property type="match status" value="1"/>
</dbReference>
<accession>A0AAX6FNX5</accession>
<comment type="subcellular location">
    <subcellularLocation>
        <location evidence="1">Membrane</location>
        <topology evidence="1">Multi-pass membrane protein</topology>
    </subcellularLocation>
</comment>
<dbReference type="GO" id="GO:0042372">
    <property type="term" value="P:phylloquinone biosynthetic process"/>
    <property type="evidence" value="ECO:0007669"/>
    <property type="project" value="InterPro"/>
</dbReference>
<feature type="transmembrane region" description="Helical" evidence="7">
    <location>
        <begin position="395"/>
        <end position="417"/>
    </location>
</feature>
<evidence type="ECO:0000313" key="9">
    <source>
        <dbReference type="Proteomes" id="UP001140949"/>
    </source>
</evidence>
<feature type="transmembrane region" description="Helical" evidence="7">
    <location>
        <begin position="293"/>
        <end position="310"/>
    </location>
</feature>
<reference evidence="8" key="1">
    <citation type="journal article" date="2023" name="GigaByte">
        <title>Genome assembly of the bearded iris, Iris pallida Lam.</title>
        <authorList>
            <person name="Bruccoleri R.E."/>
            <person name="Oakeley E.J."/>
            <person name="Faust A.M.E."/>
            <person name="Altorfer M."/>
            <person name="Dessus-Babus S."/>
            <person name="Burckhardt D."/>
            <person name="Oertli M."/>
            <person name="Naumann U."/>
            <person name="Petersen F."/>
            <person name="Wong J."/>
        </authorList>
    </citation>
    <scope>NUCLEOTIDE SEQUENCE</scope>
    <source>
        <strain evidence="8">GSM-AAB239-AS_SAM_17_03QT</strain>
    </source>
</reference>
<feature type="region of interest" description="Disordered" evidence="6">
    <location>
        <begin position="74"/>
        <end position="110"/>
    </location>
</feature>
<dbReference type="InterPro" id="IPR026046">
    <property type="entry name" value="UBIAD1"/>
</dbReference>
<dbReference type="GO" id="GO:0004659">
    <property type="term" value="F:prenyltransferase activity"/>
    <property type="evidence" value="ECO:0007669"/>
    <property type="project" value="InterPro"/>
</dbReference>
<keyword evidence="3 7" id="KW-0812">Transmembrane</keyword>
<dbReference type="Proteomes" id="UP001140949">
    <property type="component" value="Unassembled WGS sequence"/>
</dbReference>
<protein>
    <submittedName>
        <fullName evidence="8">2-carboxy-1,4-naphthoquinone phytyltransferase, chloroplastic</fullName>
    </submittedName>
</protein>
<dbReference type="CDD" id="cd13962">
    <property type="entry name" value="PT_UbiA_UBIAD1"/>
    <property type="match status" value="1"/>
</dbReference>
<evidence type="ECO:0000256" key="4">
    <source>
        <dbReference type="ARBA" id="ARBA00022989"/>
    </source>
</evidence>
<gene>
    <name evidence="8" type="ORF">M6B38_411140</name>
</gene>
<proteinExistence type="inferred from homology"/>
<comment type="caution">
    <text evidence="8">The sequence shown here is derived from an EMBL/GenBank/DDBJ whole genome shotgun (WGS) entry which is preliminary data.</text>
</comment>
<evidence type="ECO:0000256" key="6">
    <source>
        <dbReference type="SAM" id="MobiDB-lite"/>
    </source>
</evidence>
<name>A0AAX6FNX5_IRIPA</name>
<feature type="transmembrane region" description="Helical" evidence="7">
    <location>
        <begin position="226"/>
        <end position="242"/>
    </location>
</feature>
<dbReference type="EMBL" id="JANAVB010027799">
    <property type="protein sequence ID" value="KAJ6817621.1"/>
    <property type="molecule type" value="Genomic_DNA"/>
</dbReference>
<organism evidence="8 9">
    <name type="scientific">Iris pallida</name>
    <name type="common">Sweet iris</name>
    <dbReference type="NCBI Taxonomy" id="29817"/>
    <lineage>
        <taxon>Eukaryota</taxon>
        <taxon>Viridiplantae</taxon>
        <taxon>Streptophyta</taxon>
        <taxon>Embryophyta</taxon>
        <taxon>Tracheophyta</taxon>
        <taxon>Spermatophyta</taxon>
        <taxon>Magnoliopsida</taxon>
        <taxon>Liliopsida</taxon>
        <taxon>Asparagales</taxon>
        <taxon>Iridaceae</taxon>
        <taxon>Iridoideae</taxon>
        <taxon>Irideae</taxon>
        <taxon>Iris</taxon>
    </lineage>
</organism>
<dbReference type="AlphaFoldDB" id="A0AAX6FNX5"/>
<dbReference type="GO" id="GO:0016020">
    <property type="term" value="C:membrane"/>
    <property type="evidence" value="ECO:0007669"/>
    <property type="project" value="UniProtKB-SubCell"/>
</dbReference>
<sequence length="434" mass="47076">MKAPKKYSLGQAEPFTLSLSFLSKAMFPLPPPSSSSVLLSLPTSPPLLLLPAASSITPPPSPLRFRRWRRRLPPAAPPRCSPDPSPKGTRAAAAAAAAPAPSPPSSGCNGKAEELSRWTLLWRAAKLPIYSVALVPLTVGCAAAYLHTGIFFASRYCVLLFASILIITWLNLSNDVYDFDTGVDQDKKESVVNIVGSRSVVHFAANTSLVLGFMGLIWALAEAGDLRFFLLVTFSVLCGYIYQCPPFRLSYQGLGEPLCFSAFGPFATTAFYFSQRNNNLLSGLSPTPLTGTILSASVLVGLTTTLILFCSHFHQIEGDREVGKMSPLVRIGTKSGSEVVKYGVWMLYVLVTVFSIFKALPVTCTVLCLMTLPLGKLVVDFVVENHNDKIKIFMAKYYCVRLHALFGAALAIGLLLARDGPTTLLPRFSWPNFS</sequence>
<evidence type="ECO:0000256" key="2">
    <source>
        <dbReference type="ARBA" id="ARBA00022679"/>
    </source>
</evidence>
<feature type="transmembrane region" description="Helical" evidence="7">
    <location>
        <begin position="344"/>
        <end position="375"/>
    </location>
</feature>
<feature type="transmembrane region" description="Helical" evidence="7">
    <location>
        <begin position="200"/>
        <end position="220"/>
    </location>
</feature>
<evidence type="ECO:0000256" key="7">
    <source>
        <dbReference type="SAM" id="Phobius"/>
    </source>
</evidence>
<evidence type="ECO:0000256" key="5">
    <source>
        <dbReference type="ARBA" id="ARBA00023136"/>
    </source>
</evidence>
<keyword evidence="2" id="KW-0808">Transferase</keyword>
<keyword evidence="4 7" id="KW-1133">Transmembrane helix</keyword>
<evidence type="ECO:0000256" key="1">
    <source>
        <dbReference type="ARBA" id="ARBA00004141"/>
    </source>
</evidence>
<evidence type="ECO:0000313" key="8">
    <source>
        <dbReference type="EMBL" id="KAJ6817621.1"/>
    </source>
</evidence>
<reference evidence="8" key="2">
    <citation type="submission" date="2023-04" db="EMBL/GenBank/DDBJ databases">
        <authorList>
            <person name="Bruccoleri R.E."/>
            <person name="Oakeley E.J."/>
            <person name="Faust A.-M."/>
            <person name="Dessus-Babus S."/>
            <person name="Altorfer M."/>
            <person name="Burckhardt D."/>
            <person name="Oertli M."/>
            <person name="Naumann U."/>
            <person name="Petersen F."/>
            <person name="Wong J."/>
        </authorList>
    </citation>
    <scope>NUCLEOTIDE SEQUENCE</scope>
    <source>
        <strain evidence="8">GSM-AAB239-AS_SAM_17_03QT</strain>
        <tissue evidence="8">Leaf</tissue>
    </source>
</reference>
<keyword evidence="5 7" id="KW-0472">Membrane</keyword>
<dbReference type="Pfam" id="PF01040">
    <property type="entry name" value="UbiA"/>
    <property type="match status" value="1"/>
</dbReference>
<dbReference type="PANTHER" id="PTHR13929:SF0">
    <property type="entry name" value="UBIA PRENYLTRANSFERASE DOMAIN-CONTAINING PROTEIN 1"/>
    <property type="match status" value="1"/>
</dbReference>
<feature type="compositionally biased region" description="Pro residues" evidence="6">
    <location>
        <begin position="74"/>
        <end position="85"/>
    </location>
</feature>
<feature type="transmembrane region" description="Helical" evidence="7">
    <location>
        <begin position="152"/>
        <end position="172"/>
    </location>
</feature>
<feature type="transmembrane region" description="Helical" evidence="7">
    <location>
        <begin position="127"/>
        <end position="146"/>
    </location>
</feature>
<dbReference type="InterPro" id="IPR011937">
    <property type="entry name" value="DHNA_phytyltransferase_MenA"/>
</dbReference>
<feature type="transmembrane region" description="Helical" evidence="7">
    <location>
        <begin position="254"/>
        <end position="273"/>
    </location>
</feature>
<dbReference type="HAMAP" id="MF_01938">
    <property type="entry name" value="MenA_2"/>
    <property type="match status" value="1"/>
</dbReference>
<evidence type="ECO:0000256" key="3">
    <source>
        <dbReference type="ARBA" id="ARBA00022692"/>
    </source>
</evidence>
<dbReference type="PANTHER" id="PTHR13929">
    <property type="entry name" value="1,4-DIHYDROXY-2-NAPHTHOATE OCTAPRENYLTRANSFERASE"/>
    <property type="match status" value="1"/>
</dbReference>